<dbReference type="CDD" id="cd06267">
    <property type="entry name" value="PBP1_LacI_sugar_binding-like"/>
    <property type="match status" value="1"/>
</dbReference>
<evidence type="ECO:0000256" key="1">
    <source>
        <dbReference type="ARBA" id="ARBA00023015"/>
    </source>
</evidence>
<dbReference type="GO" id="GO:0003700">
    <property type="term" value="F:DNA-binding transcription factor activity"/>
    <property type="evidence" value="ECO:0007669"/>
    <property type="project" value="TreeGrafter"/>
</dbReference>
<gene>
    <name evidence="5" type="ORF">HYN51_10740</name>
</gene>
<keyword evidence="2" id="KW-0238">DNA-binding</keyword>
<dbReference type="SUPFAM" id="SSF53822">
    <property type="entry name" value="Periplasmic binding protein-like I"/>
    <property type="match status" value="1"/>
</dbReference>
<dbReference type="InterPro" id="IPR010982">
    <property type="entry name" value="Lambda_DNA-bd_dom_sf"/>
</dbReference>
<organism evidence="5 6">
    <name type="scientific">Limnobaculum parvum</name>
    <dbReference type="NCBI Taxonomy" id="2172103"/>
    <lineage>
        <taxon>Bacteria</taxon>
        <taxon>Pseudomonadati</taxon>
        <taxon>Pseudomonadota</taxon>
        <taxon>Gammaproteobacteria</taxon>
        <taxon>Enterobacterales</taxon>
        <taxon>Budviciaceae</taxon>
        <taxon>Limnobaculum</taxon>
    </lineage>
</organism>
<keyword evidence="1" id="KW-0805">Transcription regulation</keyword>
<dbReference type="PROSITE" id="PS00356">
    <property type="entry name" value="HTH_LACI_1"/>
    <property type="match status" value="1"/>
</dbReference>
<name>A0A2Y9TZS0_9GAMM</name>
<dbReference type="Proteomes" id="UP000244908">
    <property type="component" value="Chromosome"/>
</dbReference>
<dbReference type="RefSeq" id="WP_108901047.1">
    <property type="nucleotide sequence ID" value="NZ_CP029185.2"/>
</dbReference>
<dbReference type="PANTHER" id="PTHR30146:SF109">
    <property type="entry name" value="HTH-TYPE TRANSCRIPTIONAL REGULATOR GALS"/>
    <property type="match status" value="1"/>
</dbReference>
<dbReference type="Pfam" id="PF00356">
    <property type="entry name" value="LacI"/>
    <property type="match status" value="1"/>
</dbReference>
<evidence type="ECO:0000259" key="4">
    <source>
        <dbReference type="PROSITE" id="PS50932"/>
    </source>
</evidence>
<sequence>MASTIYDIARLANVSKSTVSRVLNKQTNISDEARDRVLKAIEQVNYQPNKLARGLTSSGFDAIMVISTRSTKTTSGNPFFSEILHAIASRSEEEGFDVILQTTKNSQEDLEKCISKIRQKMIKGIIMLSSPADESFFRELDSYDVPVVVIGNVEGQYRNVYSVDTDNFQDSYRLTECLIKQGHRKIACLHASLDYHVSIDRLAGYKACLQAHNLPLNSHWIQDGGYTTESAYTAAMKLISQEDAPTAVFATDGLKVMSIYRAVYDRGQIIPNDISVIGYSNDNISMLLSPPLSGIEVPTRELGWTGSDILFDKISGKEHIAAKTLVPTHLALARSVLAQKE</sequence>
<dbReference type="InterPro" id="IPR000843">
    <property type="entry name" value="HTH_LacI"/>
</dbReference>
<evidence type="ECO:0000313" key="5">
    <source>
        <dbReference type="EMBL" id="AWH88991.1"/>
    </source>
</evidence>
<feature type="domain" description="HTH lacI-type" evidence="4">
    <location>
        <begin position="3"/>
        <end position="57"/>
    </location>
</feature>
<dbReference type="InterPro" id="IPR001761">
    <property type="entry name" value="Peripla_BP/Lac1_sug-bd_dom"/>
</dbReference>
<dbReference type="CDD" id="cd01392">
    <property type="entry name" value="HTH_LacI"/>
    <property type="match status" value="1"/>
</dbReference>
<evidence type="ECO:0000256" key="3">
    <source>
        <dbReference type="ARBA" id="ARBA00023163"/>
    </source>
</evidence>
<proteinExistence type="predicted"/>
<dbReference type="SMART" id="SM00354">
    <property type="entry name" value="HTH_LACI"/>
    <property type="match status" value="1"/>
</dbReference>
<protein>
    <submittedName>
        <fullName evidence="5">LacI family transcriptional regulator</fullName>
    </submittedName>
</protein>
<reference evidence="5 6" key="1">
    <citation type="journal article" date="2019" name="Int. J. Syst. Evol. Microbiol.">
        <title>Limnobaculum parvum gen. nov., sp. nov., isolated from a freshwater lake.</title>
        <authorList>
            <person name="Baek C."/>
            <person name="Shin S.K."/>
            <person name="Yi H."/>
        </authorList>
    </citation>
    <scope>NUCLEOTIDE SEQUENCE [LARGE SCALE GENOMIC DNA]</scope>
    <source>
        <strain evidence="5 6">HYN0051</strain>
    </source>
</reference>
<dbReference type="Gene3D" id="3.40.50.2300">
    <property type="match status" value="2"/>
</dbReference>
<dbReference type="OrthoDB" id="9798934at2"/>
<dbReference type="PANTHER" id="PTHR30146">
    <property type="entry name" value="LACI-RELATED TRANSCRIPTIONAL REPRESSOR"/>
    <property type="match status" value="1"/>
</dbReference>
<dbReference type="KEGG" id="lpv:HYN51_10740"/>
<dbReference type="PRINTS" id="PR00036">
    <property type="entry name" value="HTHLACI"/>
</dbReference>
<dbReference type="SUPFAM" id="SSF47413">
    <property type="entry name" value="lambda repressor-like DNA-binding domains"/>
    <property type="match status" value="1"/>
</dbReference>
<keyword evidence="6" id="KW-1185">Reference proteome</keyword>
<keyword evidence="3" id="KW-0804">Transcription</keyword>
<evidence type="ECO:0000256" key="2">
    <source>
        <dbReference type="ARBA" id="ARBA00023125"/>
    </source>
</evidence>
<dbReference type="EMBL" id="CP029185">
    <property type="protein sequence ID" value="AWH88991.1"/>
    <property type="molecule type" value="Genomic_DNA"/>
</dbReference>
<dbReference type="PROSITE" id="PS50932">
    <property type="entry name" value="HTH_LACI_2"/>
    <property type="match status" value="1"/>
</dbReference>
<dbReference type="Gene3D" id="1.10.260.40">
    <property type="entry name" value="lambda repressor-like DNA-binding domains"/>
    <property type="match status" value="1"/>
</dbReference>
<evidence type="ECO:0000313" key="6">
    <source>
        <dbReference type="Proteomes" id="UP000244908"/>
    </source>
</evidence>
<accession>A0A2Y9TZS0</accession>
<dbReference type="Pfam" id="PF00532">
    <property type="entry name" value="Peripla_BP_1"/>
    <property type="match status" value="1"/>
</dbReference>
<dbReference type="GO" id="GO:0000976">
    <property type="term" value="F:transcription cis-regulatory region binding"/>
    <property type="evidence" value="ECO:0007669"/>
    <property type="project" value="TreeGrafter"/>
</dbReference>
<dbReference type="AlphaFoldDB" id="A0A2Y9TZS0"/>
<dbReference type="InterPro" id="IPR028082">
    <property type="entry name" value="Peripla_BP_I"/>
</dbReference>